<gene>
    <name evidence="4" type="ORF">PSON_ATCC_30995.1.T1370028</name>
</gene>
<dbReference type="AlphaFoldDB" id="A0A8S1R4D5"/>
<dbReference type="OrthoDB" id="283927at2759"/>
<evidence type="ECO:0000256" key="2">
    <source>
        <dbReference type="SAM" id="MobiDB-lite"/>
    </source>
</evidence>
<dbReference type="GO" id="GO:0016020">
    <property type="term" value="C:membrane"/>
    <property type="evidence" value="ECO:0007669"/>
    <property type="project" value="InterPro"/>
</dbReference>
<proteinExistence type="inferred from homology"/>
<reference evidence="4" key="1">
    <citation type="submission" date="2021-01" db="EMBL/GenBank/DDBJ databases">
        <authorList>
            <consortium name="Genoscope - CEA"/>
            <person name="William W."/>
        </authorList>
    </citation>
    <scope>NUCLEOTIDE SEQUENCE</scope>
</reference>
<dbReference type="GO" id="GO:0140625">
    <property type="term" value="F:opioid growth factor receptor activity"/>
    <property type="evidence" value="ECO:0007669"/>
    <property type="project" value="InterPro"/>
</dbReference>
<evidence type="ECO:0000256" key="1">
    <source>
        <dbReference type="ARBA" id="ARBA00010365"/>
    </source>
</evidence>
<protein>
    <recommendedName>
        <fullName evidence="3">Opioid growth factor receptor (OGFr) conserved domain-containing protein</fullName>
    </recommendedName>
</protein>
<name>A0A8S1R4D5_9CILI</name>
<feature type="domain" description="Opioid growth factor receptor (OGFr) conserved" evidence="3">
    <location>
        <begin position="41"/>
        <end position="164"/>
    </location>
</feature>
<dbReference type="InterPro" id="IPR006757">
    <property type="entry name" value="OGF_rcpt"/>
</dbReference>
<dbReference type="PANTHER" id="PTHR14015">
    <property type="entry name" value="OPIOID GROWTH FACTOR RECEPTOR OGFR ZETA-TYPE OPIOID RECEPTOR"/>
    <property type="match status" value="1"/>
</dbReference>
<comment type="similarity">
    <text evidence="1">Belongs to the opioid growth factor receptor family.</text>
</comment>
<evidence type="ECO:0000259" key="3">
    <source>
        <dbReference type="Pfam" id="PF04664"/>
    </source>
</evidence>
<dbReference type="Pfam" id="PF04664">
    <property type="entry name" value="OGFr_N"/>
    <property type="match status" value="1"/>
</dbReference>
<dbReference type="InterPro" id="IPR039574">
    <property type="entry name" value="OGFr"/>
</dbReference>
<organism evidence="4 5">
    <name type="scientific">Paramecium sonneborni</name>
    <dbReference type="NCBI Taxonomy" id="65129"/>
    <lineage>
        <taxon>Eukaryota</taxon>
        <taxon>Sar</taxon>
        <taxon>Alveolata</taxon>
        <taxon>Ciliophora</taxon>
        <taxon>Intramacronucleata</taxon>
        <taxon>Oligohymenophorea</taxon>
        <taxon>Peniculida</taxon>
        <taxon>Parameciidae</taxon>
        <taxon>Paramecium</taxon>
    </lineage>
</organism>
<feature type="compositionally biased region" description="Basic and acidic residues" evidence="2">
    <location>
        <begin position="228"/>
        <end position="238"/>
    </location>
</feature>
<feature type="compositionally biased region" description="Polar residues" evidence="2">
    <location>
        <begin position="194"/>
        <end position="227"/>
    </location>
</feature>
<dbReference type="Proteomes" id="UP000692954">
    <property type="component" value="Unassembled WGS sequence"/>
</dbReference>
<sequence>MKNYDQSKQNDEKPNFNFHKFQKNGVRSKIHQHIKNWQNYQDVNELNQFYQDLEYDHSFIQWIFPNFFNSMFNSESYRLTIEERNLMINDDEIMQFYFQNYKMFLKFLGIEWDKEELILKNQKQFNKCLHINTHNQLRLKRVFASLSVLGKREEAIKLLDLIFKQENKLYRTEYYLYEQVLEENKQKIIQNNETQINDQKNINPNKQSENNDNIKTNQKIDSQNINHEGTDQKKESNEKSLPQPNSLEVGNDNGSKQKLDQYYESENQIQSHKTQDNLLAKNADITIKEESQIQSKQNKVHQQYGVSNNNQKQKESKYSDYYVQQPEKNQKFQYKLRFDQVKNNYVQGDLLEKKWVIFELLTEQQCE</sequence>
<evidence type="ECO:0000313" key="4">
    <source>
        <dbReference type="EMBL" id="CAD8122207.1"/>
    </source>
</evidence>
<comment type="caution">
    <text evidence="4">The sequence shown here is derived from an EMBL/GenBank/DDBJ whole genome shotgun (WGS) entry which is preliminary data.</text>
</comment>
<feature type="region of interest" description="Disordered" evidence="2">
    <location>
        <begin position="194"/>
        <end position="256"/>
    </location>
</feature>
<feature type="compositionally biased region" description="Polar residues" evidence="2">
    <location>
        <begin position="239"/>
        <end position="254"/>
    </location>
</feature>
<feature type="compositionally biased region" description="Polar residues" evidence="2">
    <location>
        <begin position="292"/>
        <end position="311"/>
    </location>
</feature>
<keyword evidence="5" id="KW-1185">Reference proteome</keyword>
<evidence type="ECO:0000313" key="5">
    <source>
        <dbReference type="Proteomes" id="UP000692954"/>
    </source>
</evidence>
<feature type="region of interest" description="Disordered" evidence="2">
    <location>
        <begin position="292"/>
        <end position="317"/>
    </location>
</feature>
<dbReference type="EMBL" id="CAJJDN010000137">
    <property type="protein sequence ID" value="CAD8122207.1"/>
    <property type="molecule type" value="Genomic_DNA"/>
</dbReference>
<accession>A0A8S1R4D5</accession>
<dbReference type="PANTHER" id="PTHR14015:SF2">
    <property type="entry name" value="OPIOID GROWTH FACTOR RECEPTOR (OGFR) CONSERVED DOMAIN-CONTAINING PROTEIN"/>
    <property type="match status" value="1"/>
</dbReference>